<evidence type="ECO:0000259" key="1">
    <source>
        <dbReference type="Pfam" id="PF24626"/>
    </source>
</evidence>
<evidence type="ECO:0000313" key="2">
    <source>
        <dbReference type="EMBL" id="KAF7152556.1"/>
    </source>
</evidence>
<dbReference type="EMBL" id="WJXA01000001">
    <property type="protein sequence ID" value="KAF7152556.1"/>
    <property type="molecule type" value="Genomic_DNA"/>
</dbReference>
<reference evidence="2" key="1">
    <citation type="submission" date="2019-11" db="EMBL/GenBank/DDBJ databases">
        <authorList>
            <person name="Liu Y."/>
            <person name="Hou J."/>
            <person name="Li T.-Q."/>
            <person name="Guan C.-H."/>
            <person name="Wu X."/>
            <person name="Wu H.-Z."/>
            <person name="Ling F."/>
            <person name="Zhang R."/>
            <person name="Shi X.-G."/>
            <person name="Ren J.-P."/>
            <person name="Chen E.-F."/>
            <person name="Sun J.-M."/>
        </authorList>
    </citation>
    <scope>NUCLEOTIDE SEQUENCE</scope>
    <source>
        <strain evidence="2">Adult_tree_wgs_1</strain>
        <tissue evidence="2">Leaves</tissue>
    </source>
</reference>
<organism evidence="2 3">
    <name type="scientific">Rhododendron simsii</name>
    <name type="common">Sims's rhododendron</name>
    <dbReference type="NCBI Taxonomy" id="118357"/>
    <lineage>
        <taxon>Eukaryota</taxon>
        <taxon>Viridiplantae</taxon>
        <taxon>Streptophyta</taxon>
        <taxon>Embryophyta</taxon>
        <taxon>Tracheophyta</taxon>
        <taxon>Spermatophyta</taxon>
        <taxon>Magnoliopsida</taxon>
        <taxon>eudicotyledons</taxon>
        <taxon>Gunneridae</taxon>
        <taxon>Pentapetalae</taxon>
        <taxon>asterids</taxon>
        <taxon>Ericales</taxon>
        <taxon>Ericaceae</taxon>
        <taxon>Ericoideae</taxon>
        <taxon>Rhodoreae</taxon>
        <taxon>Rhododendron</taxon>
    </lineage>
</organism>
<dbReference type="InterPro" id="IPR056924">
    <property type="entry name" value="SH3_Tf2-1"/>
</dbReference>
<accession>A0A834HHL7</accession>
<feature type="domain" description="Tf2-1-like SH3-like" evidence="1">
    <location>
        <begin position="150"/>
        <end position="186"/>
    </location>
</feature>
<sequence>MRSKVIDFDAFRELLVVDPSFSIILEELTGDGCPEFPEQGGILFKGNALYVPDSSLRLKIIKELHDEGHVGCDKTHILVVYGFNPRAPIDLVPVPDLKRANGKVEEFMSSLQQIHRDTEQRLHGTTAKYKEAADKKCRNVEFEVAQGTEDGPVEIIEKINPNGYHLKLPSHVRTADAFNVKHLIPFRGDSSSDEDANSRANFFLNGEDDADVIADLMSKLVVEILMAGFIGMALSYGLSLNTFHSPELAGIW</sequence>
<comment type="caution">
    <text evidence="2">The sequence shown here is derived from an EMBL/GenBank/DDBJ whole genome shotgun (WGS) entry which is preliminary data.</text>
</comment>
<evidence type="ECO:0000313" key="3">
    <source>
        <dbReference type="Proteomes" id="UP000626092"/>
    </source>
</evidence>
<proteinExistence type="predicted"/>
<dbReference type="AlphaFoldDB" id="A0A834HHL7"/>
<dbReference type="Proteomes" id="UP000626092">
    <property type="component" value="Unassembled WGS sequence"/>
</dbReference>
<name>A0A834HHL7_RHOSS</name>
<protein>
    <recommendedName>
        <fullName evidence="1">Tf2-1-like SH3-like domain-containing protein</fullName>
    </recommendedName>
</protein>
<dbReference type="Pfam" id="PF24626">
    <property type="entry name" value="SH3_Tf2-1"/>
    <property type="match status" value="1"/>
</dbReference>
<dbReference type="OrthoDB" id="407598at2759"/>
<gene>
    <name evidence="2" type="ORF">RHSIM_Rhsim01G0096500</name>
</gene>
<keyword evidence="3" id="KW-1185">Reference proteome</keyword>